<keyword evidence="3" id="KW-1185">Reference proteome</keyword>
<organism evidence="2 3">
    <name type="scientific">Parathielavia hyrcaniae</name>
    <dbReference type="NCBI Taxonomy" id="113614"/>
    <lineage>
        <taxon>Eukaryota</taxon>
        <taxon>Fungi</taxon>
        <taxon>Dikarya</taxon>
        <taxon>Ascomycota</taxon>
        <taxon>Pezizomycotina</taxon>
        <taxon>Sordariomycetes</taxon>
        <taxon>Sordariomycetidae</taxon>
        <taxon>Sordariales</taxon>
        <taxon>Chaetomiaceae</taxon>
        <taxon>Parathielavia</taxon>
    </lineage>
</organism>
<sequence length="249" mass="27954">MNIATWSPPSVRPWRLALRGRIPRLLRVPIPRFEASSRRGGDNSHAAWGSRWCCGDIEGEQLSLWSSGCGVEMFERNVREVTVVLFSIVLEKHRFSRYLSTRGYPSEAALLMTTPRRRSYFAVCSEVPLQDPGLMLPSRSDWRREAFSRANRRWWRHNQAVPGCGVATVSRPESLCHDTPRHRGGGGFDGGYCAAACPIHPLASSPGHRPCTTCPKGSDWEPGPRRDEEQGGCLSRRRAMLDMAADPWP</sequence>
<protein>
    <submittedName>
        <fullName evidence="2">Uncharacterized protein</fullName>
    </submittedName>
</protein>
<proteinExistence type="predicted"/>
<feature type="compositionally biased region" description="Basic and acidic residues" evidence="1">
    <location>
        <begin position="218"/>
        <end position="229"/>
    </location>
</feature>
<accession>A0AAN6PZI8</accession>
<evidence type="ECO:0000256" key="1">
    <source>
        <dbReference type="SAM" id="MobiDB-lite"/>
    </source>
</evidence>
<comment type="caution">
    <text evidence="2">The sequence shown here is derived from an EMBL/GenBank/DDBJ whole genome shotgun (WGS) entry which is preliminary data.</text>
</comment>
<reference evidence="2" key="1">
    <citation type="journal article" date="2023" name="Mol. Phylogenet. Evol.">
        <title>Genome-scale phylogeny and comparative genomics of the fungal order Sordariales.</title>
        <authorList>
            <person name="Hensen N."/>
            <person name="Bonometti L."/>
            <person name="Westerberg I."/>
            <person name="Brannstrom I.O."/>
            <person name="Guillou S."/>
            <person name="Cros-Aarteil S."/>
            <person name="Calhoun S."/>
            <person name="Haridas S."/>
            <person name="Kuo A."/>
            <person name="Mondo S."/>
            <person name="Pangilinan J."/>
            <person name="Riley R."/>
            <person name="LaButti K."/>
            <person name="Andreopoulos B."/>
            <person name="Lipzen A."/>
            <person name="Chen C."/>
            <person name="Yan M."/>
            <person name="Daum C."/>
            <person name="Ng V."/>
            <person name="Clum A."/>
            <person name="Steindorff A."/>
            <person name="Ohm R.A."/>
            <person name="Martin F."/>
            <person name="Silar P."/>
            <person name="Natvig D.O."/>
            <person name="Lalanne C."/>
            <person name="Gautier V."/>
            <person name="Ament-Velasquez S.L."/>
            <person name="Kruys A."/>
            <person name="Hutchinson M.I."/>
            <person name="Powell A.J."/>
            <person name="Barry K."/>
            <person name="Miller A.N."/>
            <person name="Grigoriev I.V."/>
            <person name="Debuchy R."/>
            <person name="Gladieux P."/>
            <person name="Hiltunen Thoren M."/>
            <person name="Johannesson H."/>
        </authorList>
    </citation>
    <scope>NUCLEOTIDE SEQUENCE</scope>
    <source>
        <strain evidence="2">CBS 757.83</strain>
    </source>
</reference>
<dbReference type="EMBL" id="MU863639">
    <property type="protein sequence ID" value="KAK4100728.1"/>
    <property type="molecule type" value="Genomic_DNA"/>
</dbReference>
<gene>
    <name evidence="2" type="ORF">N658DRAFT_94050</name>
</gene>
<dbReference type="Proteomes" id="UP001305647">
    <property type="component" value="Unassembled WGS sequence"/>
</dbReference>
<reference evidence="2" key="2">
    <citation type="submission" date="2023-05" db="EMBL/GenBank/DDBJ databases">
        <authorList>
            <consortium name="Lawrence Berkeley National Laboratory"/>
            <person name="Steindorff A."/>
            <person name="Hensen N."/>
            <person name="Bonometti L."/>
            <person name="Westerberg I."/>
            <person name="Brannstrom I.O."/>
            <person name="Guillou S."/>
            <person name="Cros-Aarteil S."/>
            <person name="Calhoun S."/>
            <person name="Haridas S."/>
            <person name="Kuo A."/>
            <person name="Mondo S."/>
            <person name="Pangilinan J."/>
            <person name="Riley R."/>
            <person name="Labutti K."/>
            <person name="Andreopoulos B."/>
            <person name="Lipzen A."/>
            <person name="Chen C."/>
            <person name="Yanf M."/>
            <person name="Daum C."/>
            <person name="Ng V."/>
            <person name="Clum A."/>
            <person name="Ohm R."/>
            <person name="Martin F."/>
            <person name="Silar P."/>
            <person name="Natvig D."/>
            <person name="Lalanne C."/>
            <person name="Gautier V."/>
            <person name="Ament-Velasquez S.L."/>
            <person name="Kruys A."/>
            <person name="Hutchinson M.I."/>
            <person name="Powell A.J."/>
            <person name="Barry K."/>
            <person name="Miller A.N."/>
            <person name="Grigoriev I.V."/>
            <person name="Debuchy R."/>
            <person name="Gladieux P."/>
            <person name="Thoren M.H."/>
            <person name="Johannesson H."/>
        </authorList>
    </citation>
    <scope>NUCLEOTIDE SEQUENCE</scope>
    <source>
        <strain evidence="2">CBS 757.83</strain>
    </source>
</reference>
<evidence type="ECO:0000313" key="2">
    <source>
        <dbReference type="EMBL" id="KAK4100728.1"/>
    </source>
</evidence>
<feature type="region of interest" description="Disordered" evidence="1">
    <location>
        <begin position="214"/>
        <end position="249"/>
    </location>
</feature>
<dbReference type="AlphaFoldDB" id="A0AAN6PZI8"/>
<name>A0AAN6PZI8_9PEZI</name>
<evidence type="ECO:0000313" key="3">
    <source>
        <dbReference type="Proteomes" id="UP001305647"/>
    </source>
</evidence>